<dbReference type="SMART" id="SM00181">
    <property type="entry name" value="EGF"/>
    <property type="match status" value="3"/>
</dbReference>
<feature type="domain" description="EGF-like" evidence="3">
    <location>
        <begin position="92"/>
        <end position="132"/>
    </location>
</feature>
<organism evidence="4 5">
    <name type="scientific">Meganyctiphanes norvegica</name>
    <name type="common">Northern krill</name>
    <name type="synonym">Thysanopoda norvegica</name>
    <dbReference type="NCBI Taxonomy" id="48144"/>
    <lineage>
        <taxon>Eukaryota</taxon>
        <taxon>Metazoa</taxon>
        <taxon>Ecdysozoa</taxon>
        <taxon>Arthropoda</taxon>
        <taxon>Crustacea</taxon>
        <taxon>Multicrustacea</taxon>
        <taxon>Malacostraca</taxon>
        <taxon>Eumalacostraca</taxon>
        <taxon>Eucarida</taxon>
        <taxon>Euphausiacea</taxon>
        <taxon>Euphausiidae</taxon>
        <taxon>Meganyctiphanes</taxon>
    </lineage>
</organism>
<comment type="caution">
    <text evidence="4">The sequence shown here is derived from an EMBL/GenBank/DDBJ whole genome shotgun (WGS) entry which is preliminary data.</text>
</comment>
<feature type="domain" description="EGF-like" evidence="3">
    <location>
        <begin position="133"/>
        <end position="171"/>
    </location>
</feature>
<dbReference type="InterPro" id="IPR048407">
    <property type="entry name" value="Dumpy_DPY"/>
</dbReference>
<dbReference type="EMBL" id="CAXKWB010004572">
    <property type="protein sequence ID" value="CAL4074247.1"/>
    <property type="molecule type" value="Genomic_DNA"/>
</dbReference>
<sequence length="233" mass="25519">MNIHGLTSEADQEEERKKHPRMLSHRIGGDSSPGLIQKPLVFEHKVTLQGRLYMCTARGTYILDQFLTRRSVLHGGIVAHDTFLLEDEECRFLNPCEVQPCGPGAVCHPHRDGERYNCSCPPGLYGKPPHCSRLIPCSSSPCGPNAICVPMGDTNNCTCLPGFLGSPPACRPECVYNNDCESVLACFGRKCEDPCTTMECGVDASCRVVDHQPRCVCPPRLSGGDPYAHCRTS</sequence>
<feature type="region of interest" description="Disordered" evidence="2">
    <location>
        <begin position="1"/>
        <end position="29"/>
    </location>
</feature>
<comment type="caution">
    <text evidence="1">Lacks conserved residue(s) required for the propagation of feature annotation.</text>
</comment>
<protein>
    <recommendedName>
        <fullName evidence="3">EGF-like domain-containing protein</fullName>
    </recommendedName>
</protein>
<name>A0AAV2QBJ2_MEGNR</name>
<keyword evidence="5" id="KW-1185">Reference proteome</keyword>
<dbReference type="PROSITE" id="PS01186">
    <property type="entry name" value="EGF_2"/>
    <property type="match status" value="1"/>
</dbReference>
<dbReference type="Proteomes" id="UP001497623">
    <property type="component" value="Unassembled WGS sequence"/>
</dbReference>
<dbReference type="PROSITE" id="PS50026">
    <property type="entry name" value="EGF_3"/>
    <property type="match status" value="2"/>
</dbReference>
<proteinExistence type="predicted"/>
<dbReference type="Pfam" id="PF21164">
    <property type="entry name" value="Dumpy_DPY"/>
    <property type="match status" value="1"/>
</dbReference>
<dbReference type="PANTHER" id="PTHR22963">
    <property type="entry name" value="ENDOGLIN-RELATED"/>
    <property type="match status" value="1"/>
</dbReference>
<dbReference type="Gene3D" id="2.10.25.10">
    <property type="entry name" value="Laminin"/>
    <property type="match status" value="1"/>
</dbReference>
<reference evidence="4 5" key="1">
    <citation type="submission" date="2024-05" db="EMBL/GenBank/DDBJ databases">
        <authorList>
            <person name="Wallberg A."/>
        </authorList>
    </citation>
    <scope>NUCLEOTIDE SEQUENCE [LARGE SCALE GENOMIC DNA]</scope>
</reference>
<feature type="disulfide bond" evidence="1">
    <location>
        <begin position="101"/>
        <end position="118"/>
    </location>
</feature>
<accession>A0AAV2QBJ2</accession>
<evidence type="ECO:0000256" key="1">
    <source>
        <dbReference type="PROSITE-ProRule" id="PRU00076"/>
    </source>
</evidence>
<dbReference type="PANTHER" id="PTHR22963:SF39">
    <property type="entry name" value="DUMPY"/>
    <property type="match status" value="1"/>
</dbReference>
<gene>
    <name evidence="4" type="ORF">MNOR_LOCUS9450</name>
</gene>
<dbReference type="InterPro" id="IPR009030">
    <property type="entry name" value="Growth_fac_rcpt_cys_sf"/>
</dbReference>
<dbReference type="AlphaFoldDB" id="A0AAV2QBJ2"/>
<keyword evidence="1" id="KW-1015">Disulfide bond</keyword>
<dbReference type="SUPFAM" id="SSF57184">
    <property type="entry name" value="Growth factor receptor domain"/>
    <property type="match status" value="1"/>
</dbReference>
<keyword evidence="1" id="KW-0245">EGF-like domain</keyword>
<evidence type="ECO:0000259" key="3">
    <source>
        <dbReference type="PROSITE" id="PS50026"/>
    </source>
</evidence>
<evidence type="ECO:0000256" key="2">
    <source>
        <dbReference type="SAM" id="MobiDB-lite"/>
    </source>
</evidence>
<evidence type="ECO:0000313" key="4">
    <source>
        <dbReference type="EMBL" id="CAL4074247.1"/>
    </source>
</evidence>
<dbReference type="InterPro" id="IPR000742">
    <property type="entry name" value="EGF"/>
</dbReference>
<evidence type="ECO:0000313" key="5">
    <source>
        <dbReference type="Proteomes" id="UP001497623"/>
    </source>
</evidence>